<dbReference type="Pfam" id="PF01476">
    <property type="entry name" value="LysM"/>
    <property type="match status" value="1"/>
</dbReference>
<dbReference type="Gene3D" id="3.10.350.10">
    <property type="entry name" value="LysM domain"/>
    <property type="match status" value="1"/>
</dbReference>
<evidence type="ECO:0000256" key="1">
    <source>
        <dbReference type="SAM" id="MobiDB-lite"/>
    </source>
</evidence>
<evidence type="ECO:0000259" key="3">
    <source>
        <dbReference type="PROSITE" id="PS51782"/>
    </source>
</evidence>
<dbReference type="CDD" id="cd00118">
    <property type="entry name" value="LysM"/>
    <property type="match status" value="1"/>
</dbReference>
<comment type="caution">
    <text evidence="4">The sequence shown here is derived from an EMBL/GenBank/DDBJ whole genome shotgun (WGS) entry which is preliminary data.</text>
</comment>
<name>A0A841CUX6_9PSEU</name>
<dbReference type="RefSeq" id="WP_184697483.1">
    <property type="nucleotide sequence ID" value="NZ_JACHJN010000013.1"/>
</dbReference>
<keyword evidence="5" id="KW-1185">Reference proteome</keyword>
<dbReference type="SMART" id="SM00257">
    <property type="entry name" value="LysM"/>
    <property type="match status" value="1"/>
</dbReference>
<feature type="region of interest" description="Disordered" evidence="1">
    <location>
        <begin position="21"/>
        <end position="56"/>
    </location>
</feature>
<keyword evidence="2" id="KW-1133">Transmembrane helix</keyword>
<feature type="transmembrane region" description="Helical" evidence="2">
    <location>
        <begin position="76"/>
        <end position="96"/>
    </location>
</feature>
<evidence type="ECO:0000256" key="2">
    <source>
        <dbReference type="SAM" id="Phobius"/>
    </source>
</evidence>
<gene>
    <name evidence="4" type="ORF">FHS29_006570</name>
</gene>
<evidence type="ECO:0000313" key="5">
    <source>
        <dbReference type="Proteomes" id="UP000547510"/>
    </source>
</evidence>
<dbReference type="EMBL" id="JACHJN010000013">
    <property type="protein sequence ID" value="MBB5959948.1"/>
    <property type="molecule type" value="Genomic_DNA"/>
</dbReference>
<protein>
    <submittedName>
        <fullName evidence="4">Nucleoid-associated protein YgaU</fullName>
    </submittedName>
</protein>
<dbReference type="InterPro" id="IPR036779">
    <property type="entry name" value="LysM_dom_sf"/>
</dbReference>
<sequence>MAVVIGMRTGFELVDGAAPEDVRRGEPLRPGPRVLRSFEDTRRPHTPRPRPLAVRTTPDPAACQVREDSRHPAVRWAVYTVIAIAAAVSLSLLYLYGSGATTVPERTSVVHVQVGDTLWDLAERTAPNSNPEAVVARIKELNNLDTPTITPGQPLIVPDGRTNTD</sequence>
<dbReference type="InterPro" id="IPR018392">
    <property type="entry name" value="LysM"/>
</dbReference>
<organism evidence="4 5">
    <name type="scientific">Saccharothrix tamanrassetensis</name>
    <dbReference type="NCBI Taxonomy" id="1051531"/>
    <lineage>
        <taxon>Bacteria</taxon>
        <taxon>Bacillati</taxon>
        <taxon>Actinomycetota</taxon>
        <taxon>Actinomycetes</taxon>
        <taxon>Pseudonocardiales</taxon>
        <taxon>Pseudonocardiaceae</taxon>
        <taxon>Saccharothrix</taxon>
    </lineage>
</organism>
<reference evidence="4 5" key="1">
    <citation type="submission" date="2020-08" db="EMBL/GenBank/DDBJ databases">
        <title>Genomic Encyclopedia of Type Strains, Phase III (KMG-III): the genomes of soil and plant-associated and newly described type strains.</title>
        <authorList>
            <person name="Whitman W."/>
        </authorList>
    </citation>
    <scope>NUCLEOTIDE SEQUENCE [LARGE SCALE GENOMIC DNA]</scope>
    <source>
        <strain evidence="4 5">CECT 8640</strain>
    </source>
</reference>
<dbReference type="PROSITE" id="PS51782">
    <property type="entry name" value="LYSM"/>
    <property type="match status" value="1"/>
</dbReference>
<keyword evidence="2" id="KW-0472">Membrane</keyword>
<feature type="domain" description="LysM" evidence="3">
    <location>
        <begin position="108"/>
        <end position="157"/>
    </location>
</feature>
<evidence type="ECO:0000313" key="4">
    <source>
        <dbReference type="EMBL" id="MBB5959948.1"/>
    </source>
</evidence>
<dbReference type="SUPFAM" id="SSF54106">
    <property type="entry name" value="LysM domain"/>
    <property type="match status" value="1"/>
</dbReference>
<dbReference type="Proteomes" id="UP000547510">
    <property type="component" value="Unassembled WGS sequence"/>
</dbReference>
<keyword evidence="2" id="KW-0812">Transmembrane</keyword>
<dbReference type="AlphaFoldDB" id="A0A841CUX6"/>
<proteinExistence type="predicted"/>
<accession>A0A841CUX6</accession>